<dbReference type="EMBL" id="HBKN01040316">
    <property type="protein sequence ID" value="CAE2328238.1"/>
    <property type="molecule type" value="Transcribed_RNA"/>
</dbReference>
<evidence type="ECO:0000256" key="2">
    <source>
        <dbReference type="ARBA" id="ARBA00012787"/>
    </source>
</evidence>
<dbReference type="InterPro" id="IPR032819">
    <property type="entry name" value="TruB_C"/>
</dbReference>
<dbReference type="GO" id="GO:0160148">
    <property type="term" value="F:tRNA pseudouridine(55) synthase activity"/>
    <property type="evidence" value="ECO:0007669"/>
    <property type="project" value="UniProtKB-EC"/>
</dbReference>
<dbReference type="EMBL" id="HBKN01040313">
    <property type="protein sequence ID" value="CAE2328236.1"/>
    <property type="molecule type" value="Transcribed_RNA"/>
</dbReference>
<dbReference type="AlphaFoldDB" id="A0A6U6CG96"/>
<evidence type="ECO:0000256" key="4">
    <source>
        <dbReference type="ARBA" id="ARBA00023235"/>
    </source>
</evidence>
<dbReference type="InterPro" id="IPR020103">
    <property type="entry name" value="PsdUridine_synth_cat_dom_sf"/>
</dbReference>
<feature type="domain" description="Pseudouridine synthase II N-terminal" evidence="6">
    <location>
        <begin position="157"/>
        <end position="302"/>
    </location>
</feature>
<accession>A0A6U6CG96</accession>
<dbReference type="SUPFAM" id="SSF55120">
    <property type="entry name" value="Pseudouridine synthase"/>
    <property type="match status" value="1"/>
</dbReference>
<dbReference type="InterPro" id="IPR002501">
    <property type="entry name" value="PsdUridine_synth_N"/>
</dbReference>
<dbReference type="PANTHER" id="PTHR13767:SF2">
    <property type="entry name" value="PSEUDOURIDYLATE SYNTHASE TRUB1"/>
    <property type="match status" value="1"/>
</dbReference>
<feature type="region of interest" description="Disordered" evidence="5">
    <location>
        <begin position="46"/>
        <end position="100"/>
    </location>
</feature>
<dbReference type="GO" id="GO:0006400">
    <property type="term" value="P:tRNA modification"/>
    <property type="evidence" value="ECO:0007669"/>
    <property type="project" value="TreeGrafter"/>
</dbReference>
<dbReference type="GO" id="GO:0003723">
    <property type="term" value="F:RNA binding"/>
    <property type="evidence" value="ECO:0007669"/>
    <property type="project" value="InterPro"/>
</dbReference>
<evidence type="ECO:0000313" key="8">
    <source>
        <dbReference type="EMBL" id="CAE2328236.1"/>
    </source>
</evidence>
<dbReference type="GO" id="GO:1990481">
    <property type="term" value="P:mRNA pseudouridine synthesis"/>
    <property type="evidence" value="ECO:0007669"/>
    <property type="project" value="TreeGrafter"/>
</dbReference>
<dbReference type="Gene3D" id="3.30.2350.10">
    <property type="entry name" value="Pseudouridine synthase"/>
    <property type="match status" value="1"/>
</dbReference>
<dbReference type="EC" id="5.4.99.25" evidence="2"/>
<evidence type="ECO:0000313" key="10">
    <source>
        <dbReference type="EMBL" id="CAE2328238.1"/>
    </source>
</evidence>
<feature type="domain" description="tRNA pseudouridylate synthase B C-terminal" evidence="7">
    <location>
        <begin position="303"/>
        <end position="342"/>
    </location>
</feature>
<sequence>MSWSLNVGFHQLRSVALRPAKEAIISSSPATRSMWTAWKAMYHTEGERKPLSRSASGASDIRSPLRAEKKRRAASMMPLNCQKQEASSKPAGTKQNRGIERERAKRLATDLGLDGIFPVHKPQNFTSYDVVAKIRSMISRHLRSLQPELTRKGAEIKVGHGGTLDPMATGVLVIGVGSGTRKMDFFTKGRKAYEAVGRFGFFTDTGDAEGTQIGEVHPWEDLTDEKLIKVLDSYIGDILQRPPMYSAVKIQGVRAYELARKGVEVEMKPRPVRVHSIKLMRPFAETAPDFHIYVDCGGGTYIRSLISDIALDLGTAAHMTKLVRTHQGRFQLEDCLTLDDMTPDKIVASITKSNELL</sequence>
<keyword evidence="4" id="KW-0413">Isomerase</keyword>
<evidence type="ECO:0000259" key="7">
    <source>
        <dbReference type="Pfam" id="PF16198"/>
    </source>
</evidence>
<gene>
    <name evidence="8" type="ORF">GTHE00462_LOCUS31537</name>
    <name evidence="9" type="ORF">GTHE00462_LOCUS31538</name>
    <name evidence="10" type="ORF">GTHE00462_LOCUS31539</name>
</gene>
<dbReference type="Pfam" id="PF16198">
    <property type="entry name" value="TruB_C_2"/>
    <property type="match status" value="1"/>
</dbReference>
<dbReference type="CDD" id="cd02573">
    <property type="entry name" value="PseudoU_synth_EcTruB"/>
    <property type="match status" value="1"/>
</dbReference>
<name>A0A6U6CG96_GUITH</name>
<evidence type="ECO:0000256" key="1">
    <source>
        <dbReference type="ARBA" id="ARBA00008999"/>
    </source>
</evidence>
<dbReference type="GO" id="GO:0005634">
    <property type="term" value="C:nucleus"/>
    <property type="evidence" value="ECO:0007669"/>
    <property type="project" value="TreeGrafter"/>
</dbReference>
<comment type="similarity">
    <text evidence="1">Belongs to the pseudouridine synthase TruB family.</text>
</comment>
<evidence type="ECO:0000256" key="3">
    <source>
        <dbReference type="ARBA" id="ARBA00022694"/>
    </source>
</evidence>
<dbReference type="PANTHER" id="PTHR13767">
    <property type="entry name" value="TRNA-PSEUDOURIDINE SYNTHASE"/>
    <property type="match status" value="1"/>
</dbReference>
<evidence type="ECO:0000259" key="6">
    <source>
        <dbReference type="Pfam" id="PF01509"/>
    </source>
</evidence>
<evidence type="ECO:0000256" key="5">
    <source>
        <dbReference type="SAM" id="MobiDB-lite"/>
    </source>
</evidence>
<dbReference type="EMBL" id="HBKN01040315">
    <property type="protein sequence ID" value="CAE2328237.1"/>
    <property type="molecule type" value="Transcribed_RNA"/>
</dbReference>
<dbReference type="InterPro" id="IPR014780">
    <property type="entry name" value="tRNA_psdUridine_synth_TruB"/>
</dbReference>
<keyword evidence="3" id="KW-0819">tRNA processing</keyword>
<evidence type="ECO:0000313" key="9">
    <source>
        <dbReference type="EMBL" id="CAE2328237.1"/>
    </source>
</evidence>
<reference evidence="10" key="1">
    <citation type="submission" date="2021-01" db="EMBL/GenBank/DDBJ databases">
        <authorList>
            <person name="Corre E."/>
            <person name="Pelletier E."/>
            <person name="Niang G."/>
            <person name="Scheremetjew M."/>
            <person name="Finn R."/>
            <person name="Kale V."/>
            <person name="Holt S."/>
            <person name="Cochrane G."/>
            <person name="Meng A."/>
            <person name="Brown T."/>
            <person name="Cohen L."/>
        </authorList>
    </citation>
    <scope>NUCLEOTIDE SEQUENCE</scope>
    <source>
        <strain evidence="10">CCMP 2712</strain>
    </source>
</reference>
<organism evidence="10">
    <name type="scientific">Guillardia theta</name>
    <name type="common">Cryptophyte</name>
    <name type="synonym">Cryptomonas phi</name>
    <dbReference type="NCBI Taxonomy" id="55529"/>
    <lineage>
        <taxon>Eukaryota</taxon>
        <taxon>Cryptophyceae</taxon>
        <taxon>Pyrenomonadales</taxon>
        <taxon>Geminigeraceae</taxon>
        <taxon>Guillardia</taxon>
    </lineage>
</organism>
<proteinExistence type="inferred from homology"/>
<dbReference type="HAMAP" id="MF_01080">
    <property type="entry name" value="TruB_bact"/>
    <property type="match status" value="1"/>
</dbReference>
<dbReference type="Pfam" id="PF01509">
    <property type="entry name" value="TruB_N"/>
    <property type="match status" value="1"/>
</dbReference>
<protein>
    <recommendedName>
        <fullName evidence="2">tRNA pseudouridine(55) synthase</fullName>
        <ecNumber evidence="2">5.4.99.25</ecNumber>
    </recommendedName>
</protein>
<dbReference type="NCBIfam" id="TIGR00431">
    <property type="entry name" value="TruB"/>
    <property type="match status" value="1"/>
</dbReference>